<dbReference type="PANTHER" id="PTHR33705">
    <property type="entry name" value="PHOSPHOCARRIER PROTEIN HPR"/>
    <property type="match status" value="1"/>
</dbReference>
<dbReference type="InterPro" id="IPR035895">
    <property type="entry name" value="HPr-like_sf"/>
</dbReference>
<keyword evidence="3" id="KW-0963">Cytoplasm</keyword>
<dbReference type="GO" id="GO:0005737">
    <property type="term" value="C:cytoplasm"/>
    <property type="evidence" value="ECO:0007669"/>
    <property type="project" value="UniProtKB-SubCell"/>
</dbReference>
<comment type="similarity">
    <text evidence="2">Belongs to the HPr family.</text>
</comment>
<dbReference type="PROSITE" id="PS51350">
    <property type="entry name" value="PTS_HPR_DOM"/>
    <property type="match status" value="1"/>
</dbReference>
<dbReference type="PROSITE" id="PS00369">
    <property type="entry name" value="PTS_HPR_HIS"/>
    <property type="match status" value="1"/>
</dbReference>
<proteinExistence type="inferred from homology"/>
<dbReference type="AlphaFoldDB" id="A0A1R3VQK5"/>
<evidence type="ECO:0000259" key="5">
    <source>
        <dbReference type="PROSITE" id="PS51350"/>
    </source>
</evidence>
<dbReference type="EMBL" id="FTPK01000001">
    <property type="protein sequence ID" value="SIT67001.1"/>
    <property type="molecule type" value="Genomic_DNA"/>
</dbReference>
<dbReference type="Gene3D" id="3.30.1340.10">
    <property type="entry name" value="HPr-like"/>
    <property type="match status" value="1"/>
</dbReference>
<evidence type="ECO:0000313" key="6">
    <source>
        <dbReference type="EMBL" id="SIT67001.1"/>
    </source>
</evidence>
<evidence type="ECO:0000313" key="7">
    <source>
        <dbReference type="Proteomes" id="UP000223759"/>
    </source>
</evidence>
<dbReference type="RefSeq" id="WP_076755017.1">
    <property type="nucleotide sequence ID" value="NZ_CP023018.1"/>
</dbReference>
<feature type="domain" description="HPr" evidence="5">
    <location>
        <begin position="1"/>
        <end position="88"/>
    </location>
</feature>
<dbReference type="OrthoDB" id="9798965at2"/>
<gene>
    <name evidence="6" type="ORF">SAMN05216526_0741</name>
</gene>
<sequence>MVTREITIINKLGMHARAAAKFVNLTSGFVSELFVEKGEKRVNGKSIMGVMMLAASRGSSVTLMAEGEDAEAALDACEALINDRFGEPE</sequence>
<dbReference type="Proteomes" id="UP000223759">
    <property type="component" value="Unassembled WGS sequence"/>
</dbReference>
<evidence type="ECO:0000256" key="4">
    <source>
        <dbReference type="ARBA" id="ARBA00022683"/>
    </source>
</evidence>
<dbReference type="InterPro" id="IPR000032">
    <property type="entry name" value="HPr-like"/>
</dbReference>
<name>A0A1R3VQK5_9GAMM</name>
<dbReference type="CDD" id="cd00367">
    <property type="entry name" value="PTS-HPr_like"/>
    <property type="match status" value="1"/>
</dbReference>
<dbReference type="GO" id="GO:0009401">
    <property type="term" value="P:phosphoenolpyruvate-dependent sugar phosphotransferase system"/>
    <property type="evidence" value="ECO:0007669"/>
    <property type="project" value="UniProtKB-KW"/>
</dbReference>
<dbReference type="Pfam" id="PF00381">
    <property type="entry name" value="PTS-HPr"/>
    <property type="match status" value="1"/>
</dbReference>
<organism evidence="6 7">
    <name type="scientific">Ectothiorhodosinus mongolicus</name>
    <dbReference type="NCBI Taxonomy" id="233100"/>
    <lineage>
        <taxon>Bacteria</taxon>
        <taxon>Pseudomonadati</taxon>
        <taxon>Pseudomonadota</taxon>
        <taxon>Gammaproteobacteria</taxon>
        <taxon>Chromatiales</taxon>
        <taxon>Ectothiorhodospiraceae</taxon>
        <taxon>Ectothiorhodosinus</taxon>
    </lineage>
</organism>
<evidence type="ECO:0000256" key="1">
    <source>
        <dbReference type="ARBA" id="ARBA00004496"/>
    </source>
</evidence>
<dbReference type="STRING" id="233100.SAMN05216526_0741"/>
<dbReference type="InterPro" id="IPR050399">
    <property type="entry name" value="HPr"/>
</dbReference>
<keyword evidence="7" id="KW-1185">Reference proteome</keyword>
<dbReference type="NCBIfam" id="TIGR01003">
    <property type="entry name" value="PTS_HPr_family"/>
    <property type="match status" value="1"/>
</dbReference>
<protein>
    <submittedName>
        <fullName evidence="6">Phosphocarrier protein</fullName>
    </submittedName>
</protein>
<keyword evidence="4" id="KW-0598">Phosphotransferase system</keyword>
<accession>A0A1R3VQK5</accession>
<dbReference type="PRINTS" id="PR00107">
    <property type="entry name" value="PHOSPHOCPHPR"/>
</dbReference>
<dbReference type="InterPro" id="IPR001020">
    <property type="entry name" value="PTS_HPr_His_P_site"/>
</dbReference>
<dbReference type="PANTHER" id="PTHR33705:SF2">
    <property type="entry name" value="PHOSPHOCARRIER PROTEIN NPR"/>
    <property type="match status" value="1"/>
</dbReference>
<reference evidence="6 7" key="1">
    <citation type="submission" date="2017-01" db="EMBL/GenBank/DDBJ databases">
        <authorList>
            <person name="Mah S.A."/>
            <person name="Swanson W.J."/>
            <person name="Moy G.W."/>
            <person name="Vacquier V.D."/>
        </authorList>
    </citation>
    <scope>NUCLEOTIDE SEQUENCE [LARGE SCALE GENOMIC DNA]</scope>
    <source>
        <strain evidence="6 7">M9</strain>
    </source>
</reference>
<dbReference type="SUPFAM" id="SSF55594">
    <property type="entry name" value="HPr-like"/>
    <property type="match status" value="1"/>
</dbReference>
<evidence type="ECO:0000256" key="2">
    <source>
        <dbReference type="ARBA" id="ARBA00010736"/>
    </source>
</evidence>
<dbReference type="PROSITE" id="PS00589">
    <property type="entry name" value="PTS_HPR_SER"/>
    <property type="match status" value="1"/>
</dbReference>
<comment type="subcellular location">
    <subcellularLocation>
        <location evidence="1">Cytoplasm</location>
    </subcellularLocation>
</comment>
<evidence type="ECO:0000256" key="3">
    <source>
        <dbReference type="ARBA" id="ARBA00022490"/>
    </source>
</evidence>
<dbReference type="InterPro" id="IPR002114">
    <property type="entry name" value="PTS_HPr_Ser_P_site"/>
</dbReference>